<dbReference type="EMBL" id="JBGQQK010000003">
    <property type="protein sequence ID" value="MFL2101921.1"/>
    <property type="molecule type" value="Genomic_DNA"/>
</dbReference>
<keyword evidence="1" id="KW-0175">Coiled coil</keyword>
<feature type="coiled-coil region" evidence="1">
    <location>
        <begin position="280"/>
        <end position="314"/>
    </location>
</feature>
<gene>
    <name evidence="3" type="ORF">ACEN37_01500</name>
</gene>
<comment type="caution">
    <text evidence="3">The sequence shown here is derived from an EMBL/GenBank/DDBJ whole genome shotgun (WGS) entry which is preliminary data.</text>
</comment>
<feature type="domain" description="DUF4062" evidence="2">
    <location>
        <begin position="12"/>
        <end position="105"/>
    </location>
</feature>
<accession>A0ABW8UG66</accession>
<dbReference type="Proteomes" id="UP001625374">
    <property type="component" value="Unassembled WGS sequence"/>
</dbReference>
<sequence length="317" mass="37438">MIRFMNLVRLIKIFIASPGDVNIQRDEVERLIWDWNAEHVDSKGTILMPVRWENNSSPSFKVNSSGQEVINHQIVKSSDILIAIFGNKIGTKTPRGKSGTVEEINVFYEEHKDRVGIFFVEGNVPVDLLDEHKMVMRYKQYLSNNNHGLYSSYDINNIRRFITREVDKLISNNSDYKEAENNIENNLNLNIFDSLEYDDDERLFVIHAVENSIRDFGDRWMSGHTLREIEKWERENNLSEYLSNRYTSVLQKLFDRKLLYVKEYTSEGNPRLYGVEVEIYKKLKKVILESNEQIEQIKQKFEKKEDLNKNQDLDLPF</sequence>
<dbReference type="Pfam" id="PF13271">
    <property type="entry name" value="DUF4062"/>
    <property type="match status" value="1"/>
</dbReference>
<dbReference type="InterPro" id="IPR025139">
    <property type="entry name" value="DUF4062"/>
</dbReference>
<evidence type="ECO:0000259" key="2">
    <source>
        <dbReference type="Pfam" id="PF13271"/>
    </source>
</evidence>
<organism evidence="3 4">
    <name type="scientific">Marinilactibacillus psychrotolerans</name>
    <dbReference type="NCBI Taxonomy" id="191770"/>
    <lineage>
        <taxon>Bacteria</taxon>
        <taxon>Bacillati</taxon>
        <taxon>Bacillota</taxon>
        <taxon>Bacilli</taxon>
        <taxon>Lactobacillales</taxon>
        <taxon>Carnobacteriaceae</taxon>
        <taxon>Marinilactibacillus</taxon>
    </lineage>
</organism>
<reference evidence="3 4" key="1">
    <citation type="submission" date="2024-08" db="EMBL/GenBank/DDBJ databases">
        <authorList>
            <person name="Arias E."/>
        </authorList>
    </citation>
    <scope>NUCLEOTIDE SEQUENCE [LARGE SCALE GENOMIC DNA]</scope>
    <source>
        <strain evidence="3 4">FAM 24106</strain>
    </source>
</reference>
<name>A0ABW8UG66_9LACT</name>
<evidence type="ECO:0000313" key="4">
    <source>
        <dbReference type="Proteomes" id="UP001625374"/>
    </source>
</evidence>
<evidence type="ECO:0000256" key="1">
    <source>
        <dbReference type="SAM" id="Coils"/>
    </source>
</evidence>
<protein>
    <submittedName>
        <fullName evidence="3">DUF4062 domain-containing protein</fullName>
    </submittedName>
</protein>
<keyword evidence="4" id="KW-1185">Reference proteome</keyword>
<evidence type="ECO:0000313" key="3">
    <source>
        <dbReference type="EMBL" id="MFL2101921.1"/>
    </source>
</evidence>
<proteinExistence type="predicted"/>
<dbReference type="RefSeq" id="WP_400887604.1">
    <property type="nucleotide sequence ID" value="NZ_JBGQQI010000011.1"/>
</dbReference>